<feature type="compositionally biased region" description="Basic and acidic residues" evidence="1">
    <location>
        <begin position="1"/>
        <end position="10"/>
    </location>
</feature>
<evidence type="ECO:0000256" key="1">
    <source>
        <dbReference type="SAM" id="MobiDB-lite"/>
    </source>
</evidence>
<evidence type="ECO:0000313" key="3">
    <source>
        <dbReference type="EnsemblMetazoa" id="AATE000506-PA.1"/>
    </source>
</evidence>
<dbReference type="InterPro" id="IPR048386">
    <property type="entry name" value="Med15_C"/>
</dbReference>
<evidence type="ECO:0000259" key="2">
    <source>
        <dbReference type="Pfam" id="PF21539"/>
    </source>
</evidence>
<dbReference type="EnsemblMetazoa" id="AATE000506-RA">
    <property type="protein sequence ID" value="AATE000506-PA.1"/>
    <property type="gene ID" value="AATE000506"/>
</dbReference>
<organism evidence="3">
    <name type="scientific">Anopheles atroparvus</name>
    <name type="common">European mosquito</name>
    <dbReference type="NCBI Taxonomy" id="41427"/>
    <lineage>
        <taxon>Eukaryota</taxon>
        <taxon>Metazoa</taxon>
        <taxon>Ecdysozoa</taxon>
        <taxon>Arthropoda</taxon>
        <taxon>Hexapoda</taxon>
        <taxon>Insecta</taxon>
        <taxon>Pterygota</taxon>
        <taxon>Neoptera</taxon>
        <taxon>Endopterygota</taxon>
        <taxon>Diptera</taxon>
        <taxon>Nematocera</taxon>
        <taxon>Culicoidea</taxon>
        <taxon>Culicidae</taxon>
        <taxon>Anophelinae</taxon>
        <taxon>Anopheles</taxon>
    </lineage>
</organism>
<dbReference type="AlphaFoldDB" id="A0A182IJT2"/>
<name>A0A182IJT2_ANOAO</name>
<feature type="domain" description="ARC105/Med15 mediator subunit C-terminal" evidence="2">
    <location>
        <begin position="30"/>
        <end position="138"/>
    </location>
</feature>
<accession>A0A182IJT2</accession>
<dbReference type="VEuPathDB" id="VectorBase:AATE000506"/>
<dbReference type="OrthoDB" id="10258692at2759"/>
<feature type="region of interest" description="Disordered" evidence="1">
    <location>
        <begin position="1"/>
        <end position="24"/>
    </location>
</feature>
<dbReference type="Pfam" id="PF21539">
    <property type="entry name" value="Med15_C"/>
    <property type="match status" value="1"/>
</dbReference>
<dbReference type="EMBL" id="AXCP01008315">
    <property type="status" value="NOT_ANNOTATED_CDS"/>
    <property type="molecule type" value="Genomic_DNA"/>
</dbReference>
<protein>
    <submittedName>
        <fullName evidence="3">Mediator of RNA polymerase II transcription subunit 15</fullName>
    </submittedName>
</protein>
<proteinExistence type="predicted"/>
<reference evidence="3" key="1">
    <citation type="submission" date="2022-08" db="UniProtKB">
        <authorList>
            <consortium name="EnsemblMetazoa"/>
        </authorList>
    </citation>
    <scope>IDENTIFICATION</scope>
    <source>
        <strain evidence="3">EBRO</strain>
    </source>
</reference>
<sequence>MDCTDVKHGPWGELPRPGGVNASSSTAQEIPHILQVEIDPKFKVVLDQCAISGTKTFKFMIKLDDTNLPCVSPVGVTITEYDPYIAPRCSLIELHYNPVFDNGTPFLILKTFMARFCKLPWFFTLSYLLDTWEMSVRQACSPNPTIVTLTSAD</sequence>